<comment type="caution">
    <text evidence="6">The sequence shown here is derived from an EMBL/GenBank/DDBJ whole genome shotgun (WGS) entry which is preliminary data.</text>
</comment>
<dbReference type="NCBIfam" id="NF010044">
    <property type="entry name" value="PRK13517.1-4"/>
    <property type="match status" value="1"/>
</dbReference>
<sequence length="388" mass="42879">MAIEFAQSPRSTIGLEWEIAIVDRATGELASVADRVLEVLDARSAGGRHPFITSELLTNTVELVTGVHTTVAGAVADLEGQIAEVRAVIDELGEYELVCSGSHPFSQWYDQHLTDKPRYHKLIDRTRWWGRNMMIWGIHVHVGIDERDKALPILDGLLAYLPHLQALSASSPFWAGVDTGYASNRALMFQQLPTAGLPYPLADWAAYERYVDDLVRTGVIEDHSEVRWDIRPSPKWGTVEVRVCDGVSTAAEIAAIGALVQCLVEWMSTRLDEGETLPVLQPWYVRENKWRAARYGLEAEVITDVAGTERLVTDDLRDLLTTLAPVADRLGCAVELQQVRQTLDGGASYQRQLRVAEAAGNDLRAVVAHLARELRDGVDETPPGASAR</sequence>
<dbReference type="Proteomes" id="UP001239083">
    <property type="component" value="Unassembled WGS sequence"/>
</dbReference>
<dbReference type="NCBIfam" id="NF010042">
    <property type="entry name" value="PRK13517.1-2"/>
    <property type="match status" value="1"/>
</dbReference>
<dbReference type="Pfam" id="PF04107">
    <property type="entry name" value="GCS2"/>
    <property type="match status" value="1"/>
</dbReference>
<evidence type="ECO:0000313" key="7">
    <source>
        <dbReference type="Proteomes" id="UP001239083"/>
    </source>
</evidence>
<keyword evidence="1 5" id="KW-0436">Ligase</keyword>
<keyword evidence="7" id="KW-1185">Reference proteome</keyword>
<dbReference type="InterPro" id="IPR006336">
    <property type="entry name" value="GCS2"/>
</dbReference>
<evidence type="ECO:0000256" key="5">
    <source>
        <dbReference type="HAMAP-Rule" id="MF_01609"/>
    </source>
</evidence>
<proteinExistence type="inferred from homology"/>
<dbReference type="InterPro" id="IPR050141">
    <property type="entry name" value="GCL_type2/YbdK_subfam"/>
</dbReference>
<keyword evidence="2 5" id="KW-0547">Nucleotide-binding</keyword>
<dbReference type="SUPFAM" id="SSF55931">
    <property type="entry name" value="Glutamine synthetase/guanido kinase"/>
    <property type="match status" value="1"/>
</dbReference>
<accession>A0ABU0R4F3</accession>
<dbReference type="Gene3D" id="3.30.590.20">
    <property type="match status" value="1"/>
</dbReference>
<evidence type="ECO:0000256" key="2">
    <source>
        <dbReference type="ARBA" id="ARBA00022741"/>
    </source>
</evidence>
<organism evidence="6 7">
    <name type="scientific">Agromyces ramosus</name>
    <dbReference type="NCBI Taxonomy" id="33879"/>
    <lineage>
        <taxon>Bacteria</taxon>
        <taxon>Bacillati</taxon>
        <taxon>Actinomycetota</taxon>
        <taxon>Actinomycetes</taxon>
        <taxon>Micrococcales</taxon>
        <taxon>Microbacteriaceae</taxon>
        <taxon>Agromyces</taxon>
    </lineage>
</organism>
<dbReference type="PANTHER" id="PTHR36510:SF1">
    <property type="entry name" value="GLUTAMATE--CYSTEINE LIGASE 2-RELATED"/>
    <property type="match status" value="1"/>
</dbReference>
<dbReference type="NCBIfam" id="NF010043">
    <property type="entry name" value="PRK13517.1-3"/>
    <property type="match status" value="1"/>
</dbReference>
<evidence type="ECO:0000256" key="4">
    <source>
        <dbReference type="ARBA" id="ARBA00048819"/>
    </source>
</evidence>
<name>A0ABU0R4F3_9MICO</name>
<gene>
    <name evidence="6" type="ORF">QFZ26_000202</name>
</gene>
<protein>
    <recommendedName>
        <fullName evidence="5">Putative glutamate--cysteine ligase 2</fullName>
        <ecNumber evidence="5">6.3.2.2</ecNumber>
    </recommendedName>
    <alternativeName>
        <fullName evidence="5">Gamma-glutamylcysteine synthetase 2</fullName>
        <shortName evidence="5">GCS 2</shortName>
        <shortName evidence="5">Gamma-GCS 2</shortName>
    </alternativeName>
</protein>
<dbReference type="RefSeq" id="WP_307038633.1">
    <property type="nucleotide sequence ID" value="NZ_JAUSYY010000001.1"/>
</dbReference>
<comment type="function">
    <text evidence="5">ATP-dependent carboxylate-amine ligase which exhibits weak glutamate--cysteine ligase activity.</text>
</comment>
<evidence type="ECO:0000256" key="1">
    <source>
        <dbReference type="ARBA" id="ARBA00022598"/>
    </source>
</evidence>
<dbReference type="PANTHER" id="PTHR36510">
    <property type="entry name" value="GLUTAMATE--CYSTEINE LIGASE 2-RELATED"/>
    <property type="match status" value="1"/>
</dbReference>
<dbReference type="InterPro" id="IPR014746">
    <property type="entry name" value="Gln_synth/guanido_kin_cat_dom"/>
</dbReference>
<dbReference type="HAMAP" id="MF_01609">
    <property type="entry name" value="Glu_cys_ligase_2"/>
    <property type="match status" value="1"/>
</dbReference>
<dbReference type="GO" id="GO:0004357">
    <property type="term" value="F:glutamate-cysteine ligase activity"/>
    <property type="evidence" value="ECO:0007669"/>
    <property type="project" value="UniProtKB-EC"/>
</dbReference>
<comment type="similarity">
    <text evidence="5">Belongs to the glutamate--cysteine ligase type 2 family. YbdK subfamily.</text>
</comment>
<evidence type="ECO:0000313" key="6">
    <source>
        <dbReference type="EMBL" id="MDQ0892647.1"/>
    </source>
</evidence>
<keyword evidence="3 5" id="KW-0067">ATP-binding</keyword>
<reference evidence="6 7" key="1">
    <citation type="submission" date="2023-07" db="EMBL/GenBank/DDBJ databases">
        <title>Comparative genomics of wheat-associated soil bacteria to identify genetic determinants of phenazine resistance.</title>
        <authorList>
            <person name="Mouncey N."/>
        </authorList>
    </citation>
    <scope>NUCLEOTIDE SEQUENCE [LARGE SCALE GENOMIC DNA]</scope>
    <source>
        <strain evidence="6 7">V3I3</strain>
    </source>
</reference>
<evidence type="ECO:0000256" key="3">
    <source>
        <dbReference type="ARBA" id="ARBA00022840"/>
    </source>
</evidence>
<comment type="catalytic activity">
    <reaction evidence="4 5">
        <text>L-cysteine + L-glutamate + ATP = gamma-L-glutamyl-L-cysteine + ADP + phosphate + H(+)</text>
        <dbReference type="Rhea" id="RHEA:13285"/>
        <dbReference type="ChEBI" id="CHEBI:15378"/>
        <dbReference type="ChEBI" id="CHEBI:29985"/>
        <dbReference type="ChEBI" id="CHEBI:30616"/>
        <dbReference type="ChEBI" id="CHEBI:35235"/>
        <dbReference type="ChEBI" id="CHEBI:43474"/>
        <dbReference type="ChEBI" id="CHEBI:58173"/>
        <dbReference type="ChEBI" id="CHEBI:456216"/>
        <dbReference type="EC" id="6.3.2.2"/>
    </reaction>
</comment>
<dbReference type="InterPro" id="IPR011793">
    <property type="entry name" value="YbdK"/>
</dbReference>
<dbReference type="EC" id="6.3.2.2" evidence="5"/>
<dbReference type="NCBIfam" id="TIGR02050">
    <property type="entry name" value="gshA_cyan_rel"/>
    <property type="match status" value="1"/>
</dbReference>
<dbReference type="EMBL" id="JAUSYY010000001">
    <property type="protein sequence ID" value="MDQ0892647.1"/>
    <property type="molecule type" value="Genomic_DNA"/>
</dbReference>